<organism evidence="10 11">
    <name type="scientific">Pomacea canaliculata</name>
    <name type="common">Golden apple snail</name>
    <dbReference type="NCBI Taxonomy" id="400727"/>
    <lineage>
        <taxon>Eukaryota</taxon>
        <taxon>Metazoa</taxon>
        <taxon>Spiralia</taxon>
        <taxon>Lophotrochozoa</taxon>
        <taxon>Mollusca</taxon>
        <taxon>Gastropoda</taxon>
        <taxon>Caenogastropoda</taxon>
        <taxon>Architaenioglossa</taxon>
        <taxon>Ampullarioidea</taxon>
        <taxon>Ampullariidae</taxon>
        <taxon>Pomacea</taxon>
    </lineage>
</organism>
<dbReference type="GO" id="GO:0046872">
    <property type="term" value="F:metal ion binding"/>
    <property type="evidence" value="ECO:0007669"/>
    <property type="project" value="UniProtKB-KW"/>
</dbReference>
<evidence type="ECO:0000313" key="10">
    <source>
        <dbReference type="EMBL" id="PVD22616.1"/>
    </source>
</evidence>
<evidence type="ECO:0000259" key="9">
    <source>
        <dbReference type="PROSITE" id="PS50835"/>
    </source>
</evidence>
<dbReference type="GO" id="GO:0003676">
    <property type="term" value="F:nucleic acid binding"/>
    <property type="evidence" value="ECO:0007669"/>
    <property type="project" value="InterPro"/>
</dbReference>
<evidence type="ECO:0000313" key="11">
    <source>
        <dbReference type="Proteomes" id="UP000245119"/>
    </source>
</evidence>
<keyword evidence="6" id="KW-0460">Magnesium</keyword>
<proteinExistence type="inferred from homology"/>
<dbReference type="PROSITE" id="PS50835">
    <property type="entry name" value="IG_LIKE"/>
    <property type="match status" value="1"/>
</dbReference>
<dbReference type="Gene3D" id="3.30.420.10">
    <property type="entry name" value="Ribonuclease H-like superfamily/Ribonuclease H"/>
    <property type="match status" value="1"/>
</dbReference>
<comment type="caution">
    <text evidence="10">The sequence shown here is derived from an EMBL/GenBank/DDBJ whole genome shotgun (WGS) entry which is preliminary data.</text>
</comment>
<dbReference type="PANTHER" id="PTHR13058">
    <property type="entry name" value="THREE PRIME REPAIR EXONUCLEASE 1, 2"/>
    <property type="match status" value="1"/>
</dbReference>
<feature type="compositionally biased region" description="Polar residues" evidence="8">
    <location>
        <begin position="184"/>
        <end position="193"/>
    </location>
</feature>
<keyword evidence="11" id="KW-1185">Reference proteome</keyword>
<dbReference type="OrthoDB" id="6217065at2759"/>
<keyword evidence="2" id="KW-0540">Nuclease</keyword>
<evidence type="ECO:0000256" key="6">
    <source>
        <dbReference type="ARBA" id="ARBA00022842"/>
    </source>
</evidence>
<evidence type="ECO:0000256" key="3">
    <source>
        <dbReference type="ARBA" id="ARBA00022723"/>
    </source>
</evidence>
<evidence type="ECO:0000256" key="1">
    <source>
        <dbReference type="ARBA" id="ARBA00001946"/>
    </source>
</evidence>
<dbReference type="Proteomes" id="UP000245119">
    <property type="component" value="Linkage Group LG11"/>
</dbReference>
<dbReference type="InterPro" id="IPR013520">
    <property type="entry name" value="Ribonucl_H"/>
</dbReference>
<evidence type="ECO:0000256" key="5">
    <source>
        <dbReference type="ARBA" id="ARBA00022839"/>
    </source>
</evidence>
<keyword evidence="5" id="KW-0269">Exonuclease</keyword>
<sequence length="505" mass="56307">MSCRWKDESFNCTMANGYELDGSVTDHVTLTLPSASQRQRGKYSCHMTDQPSVSSQLCLFPLENDAAVNSSCSIPSVQEMESTTLTCRYGVDMNVTRRNFTVVHLDGSKYDHNVDILNCIWLNDQLDCTPAPGYQFNNTVTDHLVIGVPRASRDHNGTYACHVMGSDEENFAPEHRPAVGPTSLHESTPMTRSSQDRGNDSALRERESETDSTDGDRAEDSSCQLFKAFCISHTEAPNKLRNVRVKIRVVFHLETTGLGKKSHILRIAAASRSKSFFTYVYPRSPIESGAEEVNKLSKIEGRLCKNKKPVDALTIDEALSEFLKFLGDKPVTLFAHNCRKFSAPILLSEVTACNMLEELKGKITGFVDTLYLFRHVYPGLLSYRQSDLYKHFFRESYQAHEGMNDVTSLQRLLDLPRVTRKAVKKNSFGFDDIPDDDSQKEKNSPSQQAMVASGSVGNVGVAAASGLGDHLRPACKEDDKTGVLSDLRLPNCQSNARMSHKETYF</sequence>
<dbReference type="InterPro" id="IPR036397">
    <property type="entry name" value="RNaseH_sf"/>
</dbReference>
<dbReference type="CDD" id="cd06127">
    <property type="entry name" value="DEDDh"/>
    <property type="match status" value="1"/>
</dbReference>
<keyword evidence="3" id="KW-0479">Metal-binding</keyword>
<dbReference type="GO" id="GO:0006308">
    <property type="term" value="P:DNA catabolic process"/>
    <property type="evidence" value="ECO:0007669"/>
    <property type="project" value="TreeGrafter"/>
</dbReference>
<evidence type="ECO:0000256" key="8">
    <source>
        <dbReference type="SAM" id="MobiDB-lite"/>
    </source>
</evidence>
<gene>
    <name evidence="10" type="ORF">C0Q70_18436</name>
</gene>
<feature type="domain" description="Ig-like" evidence="9">
    <location>
        <begin position="51"/>
        <end position="172"/>
    </location>
</feature>
<accession>A0A2T7NN85</accession>
<protein>
    <recommendedName>
        <fullName evidence="9">Ig-like domain-containing protein</fullName>
    </recommendedName>
</protein>
<evidence type="ECO:0000256" key="7">
    <source>
        <dbReference type="ARBA" id="ARBA00025769"/>
    </source>
</evidence>
<dbReference type="GO" id="GO:0005737">
    <property type="term" value="C:cytoplasm"/>
    <property type="evidence" value="ECO:0007669"/>
    <property type="project" value="TreeGrafter"/>
</dbReference>
<dbReference type="SUPFAM" id="SSF53098">
    <property type="entry name" value="Ribonuclease H-like"/>
    <property type="match status" value="1"/>
</dbReference>
<dbReference type="GO" id="GO:0008296">
    <property type="term" value="F:3'-5'-DNA exonuclease activity"/>
    <property type="evidence" value="ECO:0007669"/>
    <property type="project" value="TreeGrafter"/>
</dbReference>
<dbReference type="InterPro" id="IPR007110">
    <property type="entry name" value="Ig-like_dom"/>
</dbReference>
<comment type="cofactor">
    <cofactor evidence="1">
        <name>Mg(2+)</name>
        <dbReference type="ChEBI" id="CHEBI:18420"/>
    </cofactor>
</comment>
<comment type="similarity">
    <text evidence="7">Belongs to the exonuclease superfamily. TREX family.</text>
</comment>
<dbReference type="AlphaFoldDB" id="A0A2T7NN85"/>
<evidence type="ECO:0000256" key="4">
    <source>
        <dbReference type="ARBA" id="ARBA00022801"/>
    </source>
</evidence>
<keyword evidence="4" id="KW-0378">Hydrolase</keyword>
<dbReference type="EMBL" id="PZQS01000011">
    <property type="protein sequence ID" value="PVD22616.1"/>
    <property type="molecule type" value="Genomic_DNA"/>
</dbReference>
<dbReference type="PANTHER" id="PTHR13058:SF22">
    <property type="entry name" value="EXODEOXYRIBONUCLEASE III"/>
    <property type="match status" value="1"/>
</dbReference>
<feature type="compositionally biased region" description="Basic and acidic residues" evidence="8">
    <location>
        <begin position="194"/>
        <end position="219"/>
    </location>
</feature>
<evidence type="ECO:0000256" key="2">
    <source>
        <dbReference type="ARBA" id="ARBA00022722"/>
    </source>
</evidence>
<dbReference type="InterPro" id="IPR012337">
    <property type="entry name" value="RNaseH-like_sf"/>
</dbReference>
<reference evidence="10 11" key="1">
    <citation type="submission" date="2018-04" db="EMBL/GenBank/DDBJ databases">
        <title>The genome of golden apple snail Pomacea canaliculata provides insight into stress tolerance and invasive adaptation.</title>
        <authorList>
            <person name="Liu C."/>
            <person name="Liu B."/>
            <person name="Ren Y."/>
            <person name="Zhang Y."/>
            <person name="Wang H."/>
            <person name="Li S."/>
            <person name="Jiang F."/>
            <person name="Yin L."/>
            <person name="Zhang G."/>
            <person name="Qian W."/>
            <person name="Fan W."/>
        </authorList>
    </citation>
    <scope>NUCLEOTIDE SEQUENCE [LARGE SCALE GENOMIC DNA]</scope>
    <source>
        <strain evidence="10">SZHN2017</strain>
        <tissue evidence="10">Muscle</tissue>
    </source>
</reference>
<dbReference type="Pfam" id="PF00929">
    <property type="entry name" value="RNase_T"/>
    <property type="match status" value="1"/>
</dbReference>
<feature type="region of interest" description="Disordered" evidence="8">
    <location>
        <begin position="429"/>
        <end position="452"/>
    </location>
</feature>
<dbReference type="InterPro" id="IPR040393">
    <property type="entry name" value="TREX1/2"/>
</dbReference>
<dbReference type="SMART" id="SM00479">
    <property type="entry name" value="EXOIII"/>
    <property type="match status" value="1"/>
</dbReference>
<feature type="region of interest" description="Disordered" evidence="8">
    <location>
        <begin position="170"/>
        <end position="219"/>
    </location>
</feature>
<name>A0A2T7NN85_POMCA</name>